<name>A0A4Y7PVP0_9AGAM</name>
<accession>A0A4Y7PVP0</accession>
<feature type="region of interest" description="Disordered" evidence="1">
    <location>
        <begin position="1"/>
        <end position="133"/>
    </location>
</feature>
<keyword evidence="3" id="KW-1185">Reference proteome</keyword>
<evidence type="ECO:0000313" key="3">
    <source>
        <dbReference type="Proteomes" id="UP000294933"/>
    </source>
</evidence>
<proteinExistence type="predicted"/>
<reference evidence="2 3" key="1">
    <citation type="submission" date="2018-06" db="EMBL/GenBank/DDBJ databases">
        <title>A transcriptomic atlas of mushroom development highlights an independent origin of complex multicellularity.</title>
        <authorList>
            <consortium name="DOE Joint Genome Institute"/>
            <person name="Krizsan K."/>
            <person name="Almasi E."/>
            <person name="Merenyi Z."/>
            <person name="Sahu N."/>
            <person name="Viragh M."/>
            <person name="Koszo T."/>
            <person name="Mondo S."/>
            <person name="Kiss B."/>
            <person name="Balint B."/>
            <person name="Kues U."/>
            <person name="Barry K."/>
            <person name="Hegedus J.C."/>
            <person name="Henrissat B."/>
            <person name="Johnson J."/>
            <person name="Lipzen A."/>
            <person name="Ohm R."/>
            <person name="Nagy I."/>
            <person name="Pangilinan J."/>
            <person name="Yan J."/>
            <person name="Xiong Y."/>
            <person name="Grigoriev I.V."/>
            <person name="Hibbett D.S."/>
            <person name="Nagy L.G."/>
        </authorList>
    </citation>
    <scope>NUCLEOTIDE SEQUENCE [LARGE SCALE GENOMIC DNA]</scope>
    <source>
        <strain evidence="2 3">SZMC22713</strain>
    </source>
</reference>
<evidence type="ECO:0000313" key="2">
    <source>
        <dbReference type="EMBL" id="TDL19106.1"/>
    </source>
</evidence>
<dbReference type="AlphaFoldDB" id="A0A4Y7PVP0"/>
<feature type="compositionally biased region" description="Polar residues" evidence="1">
    <location>
        <begin position="27"/>
        <end position="49"/>
    </location>
</feature>
<organism evidence="2 3">
    <name type="scientific">Rickenella mellea</name>
    <dbReference type="NCBI Taxonomy" id="50990"/>
    <lineage>
        <taxon>Eukaryota</taxon>
        <taxon>Fungi</taxon>
        <taxon>Dikarya</taxon>
        <taxon>Basidiomycota</taxon>
        <taxon>Agaricomycotina</taxon>
        <taxon>Agaricomycetes</taxon>
        <taxon>Hymenochaetales</taxon>
        <taxon>Rickenellaceae</taxon>
        <taxon>Rickenella</taxon>
    </lineage>
</organism>
<feature type="compositionally biased region" description="Basic and acidic residues" evidence="1">
    <location>
        <begin position="51"/>
        <end position="67"/>
    </location>
</feature>
<evidence type="ECO:0000256" key="1">
    <source>
        <dbReference type="SAM" id="MobiDB-lite"/>
    </source>
</evidence>
<protein>
    <submittedName>
        <fullName evidence="2">Uncharacterized protein</fullName>
    </submittedName>
</protein>
<dbReference type="VEuPathDB" id="FungiDB:BD410DRAFT_842353"/>
<dbReference type="EMBL" id="ML170200">
    <property type="protein sequence ID" value="TDL19106.1"/>
    <property type="molecule type" value="Genomic_DNA"/>
</dbReference>
<sequence>MDYWAKMQLINAPSVKSGPRTDHNPRRTTNGRVPRPTSTNGPPATSNEQGAWHDPRPTTRTNAEGRVRVGGRGQSSSSSSSSPLFAGALRRRDRFDRGVIAMASPQYRSLARTPTPASTSSLTRGTPAPTSHP</sequence>
<dbReference type="Proteomes" id="UP000294933">
    <property type="component" value="Unassembled WGS sequence"/>
</dbReference>
<gene>
    <name evidence="2" type="ORF">BD410DRAFT_842353</name>
</gene>
<feature type="compositionally biased region" description="Polar residues" evidence="1">
    <location>
        <begin position="115"/>
        <end position="124"/>
    </location>
</feature>